<evidence type="ECO:0000259" key="3">
    <source>
        <dbReference type="Pfam" id="PF23569"/>
    </source>
</evidence>
<reference evidence="4 5" key="1">
    <citation type="journal article" date="2024" name="G3 (Bethesda)">
        <title>Genome assembly of Hibiscus sabdariffa L. provides insights into metabolisms of medicinal natural products.</title>
        <authorList>
            <person name="Kim T."/>
        </authorList>
    </citation>
    <scope>NUCLEOTIDE SEQUENCE [LARGE SCALE GENOMIC DNA]</scope>
    <source>
        <strain evidence="4">TK-2024</strain>
        <tissue evidence="4">Old leaves</tissue>
    </source>
</reference>
<evidence type="ECO:0000256" key="1">
    <source>
        <dbReference type="ARBA" id="ARBA00008675"/>
    </source>
</evidence>
<keyword evidence="5" id="KW-1185">Reference proteome</keyword>
<dbReference type="EMBL" id="JBBPBM010000095">
    <property type="protein sequence ID" value="KAK8509006.1"/>
    <property type="molecule type" value="Genomic_DNA"/>
</dbReference>
<dbReference type="Gene3D" id="3.40.50.300">
    <property type="entry name" value="P-loop containing nucleotide triphosphate hydrolases"/>
    <property type="match status" value="1"/>
</dbReference>
<accession>A0ABR2BPP1</accession>
<evidence type="ECO:0000313" key="5">
    <source>
        <dbReference type="Proteomes" id="UP001472677"/>
    </source>
</evidence>
<evidence type="ECO:0000313" key="4">
    <source>
        <dbReference type="EMBL" id="KAK8509006.1"/>
    </source>
</evidence>
<sequence length="208" mass="23689">MELKRLVSGTKESGKLFFMGIATFRTYMKCKTGHLSLETIWELYPLTISADSLRLGLNLERELTRHIFDSQTNFASISLSDFGSKRADSNQDNKRKRSYESGSGDVLQRFSDALNENPHKVFFVEDIQHVDYCCLKRIKQAIESRKVTVSDGVTVPVMDAIVIFSCESSNSMSRACSSRRSSKIIDPKEMKESEKYLDKDQSIKSLFL</sequence>
<dbReference type="InterPro" id="IPR051650">
    <property type="entry name" value="SL_signaling_regulator"/>
</dbReference>
<dbReference type="SUPFAM" id="SSF52540">
    <property type="entry name" value="P-loop containing nucleoside triphosphate hydrolases"/>
    <property type="match status" value="1"/>
</dbReference>
<comment type="similarity">
    <text evidence="1">Belongs to the ClpA/ClpB family.</text>
</comment>
<name>A0ABR2BPP1_9ROSI</name>
<organism evidence="4 5">
    <name type="scientific">Hibiscus sabdariffa</name>
    <name type="common">roselle</name>
    <dbReference type="NCBI Taxonomy" id="183260"/>
    <lineage>
        <taxon>Eukaryota</taxon>
        <taxon>Viridiplantae</taxon>
        <taxon>Streptophyta</taxon>
        <taxon>Embryophyta</taxon>
        <taxon>Tracheophyta</taxon>
        <taxon>Spermatophyta</taxon>
        <taxon>Magnoliopsida</taxon>
        <taxon>eudicotyledons</taxon>
        <taxon>Gunneridae</taxon>
        <taxon>Pentapetalae</taxon>
        <taxon>rosids</taxon>
        <taxon>malvids</taxon>
        <taxon>Malvales</taxon>
        <taxon>Malvaceae</taxon>
        <taxon>Malvoideae</taxon>
        <taxon>Hibiscus</taxon>
    </lineage>
</organism>
<protein>
    <recommendedName>
        <fullName evidence="3">SMAX1-like nucleotide binding domain-containing protein</fullName>
    </recommendedName>
</protein>
<keyword evidence="2" id="KW-0677">Repeat</keyword>
<dbReference type="InterPro" id="IPR058680">
    <property type="entry name" value="NBD_SMAX1-like"/>
</dbReference>
<dbReference type="InterPro" id="IPR027417">
    <property type="entry name" value="P-loop_NTPase"/>
</dbReference>
<dbReference type="Proteomes" id="UP001472677">
    <property type="component" value="Unassembled WGS sequence"/>
</dbReference>
<dbReference type="PANTHER" id="PTHR43572:SF7">
    <property type="entry name" value="CLP R DOMAIN-CONTAINING PROTEIN"/>
    <property type="match status" value="1"/>
</dbReference>
<feature type="domain" description="SMAX1-like nucleotide binding" evidence="3">
    <location>
        <begin position="1"/>
        <end position="59"/>
    </location>
</feature>
<proteinExistence type="inferred from homology"/>
<evidence type="ECO:0000256" key="2">
    <source>
        <dbReference type="ARBA" id="ARBA00022737"/>
    </source>
</evidence>
<dbReference type="Pfam" id="PF23569">
    <property type="entry name" value="NBD_SMAX1"/>
    <property type="match status" value="1"/>
</dbReference>
<dbReference type="PANTHER" id="PTHR43572">
    <property type="entry name" value="CHAPERONE PROTEIN CLPD, CHLOROPLASTIC"/>
    <property type="match status" value="1"/>
</dbReference>
<gene>
    <name evidence="4" type="ORF">V6N12_016850</name>
</gene>
<comment type="caution">
    <text evidence="4">The sequence shown here is derived from an EMBL/GenBank/DDBJ whole genome shotgun (WGS) entry which is preliminary data.</text>
</comment>